<proteinExistence type="predicted"/>
<name>A0AC61PKK6_9FIRM</name>
<accession>A0AC61PKK6</accession>
<evidence type="ECO:0000313" key="1">
    <source>
        <dbReference type="EMBL" id="SMC54104.1"/>
    </source>
</evidence>
<sequence length="384" mass="43792">MSTIIHVELDVLCFVILAVIGYQITRSVSKQMNRVLFRTLIYGIMFFLALDIIWVLTEGRMFPGAVAFNKVIDALYLGVGVILGCVWYLYVLETLGYRITRQITSLVMLPGAIFLVLSIISIWTGWIFTVTPENHYVHGPWFTVYNAGTLFILFLPLVHIIIRLLNRREGTPRWMVWKLLLFYIPPVVGTLISIPYTGLPGTWTCASVSIVLMYIDDQEREILRDSLTGLNNRKTLDSVFEDYTRQAGEGKQLYLFMMDLDNFKGINDTLGHSVGDRALVQTAQLLTGSLAGMKGYIARFGGDEFLVMSFFGSEEEASEYKEKLTESFREYNEKEKLPYLLKTSIGFSRWQPGQSLAELTELADGQLYEEKAKTKKKRRKTGSR</sequence>
<dbReference type="EMBL" id="FWXZ01000002">
    <property type="protein sequence ID" value="SMC54104.1"/>
    <property type="molecule type" value="Genomic_DNA"/>
</dbReference>
<reference evidence="1" key="1">
    <citation type="submission" date="2017-04" db="EMBL/GenBank/DDBJ databases">
        <authorList>
            <person name="Varghese N."/>
            <person name="Submissions S."/>
        </authorList>
    </citation>
    <scope>NUCLEOTIDE SEQUENCE</scope>
    <source>
        <strain evidence="1">WTE2008</strain>
    </source>
</reference>
<dbReference type="Proteomes" id="UP000192328">
    <property type="component" value="Unassembled WGS sequence"/>
</dbReference>
<gene>
    <name evidence="1" type="ORF">SAMN06297397_1336</name>
</gene>
<evidence type="ECO:0000313" key="2">
    <source>
        <dbReference type="Proteomes" id="UP000192328"/>
    </source>
</evidence>
<organism evidence="1 2">
    <name type="scientific">Aristaeella lactis</name>
    <dbReference type="NCBI Taxonomy" id="3046383"/>
    <lineage>
        <taxon>Bacteria</taxon>
        <taxon>Bacillati</taxon>
        <taxon>Bacillota</taxon>
        <taxon>Clostridia</taxon>
        <taxon>Eubacteriales</taxon>
        <taxon>Aristaeellaceae</taxon>
        <taxon>Aristaeella</taxon>
    </lineage>
</organism>
<comment type="caution">
    <text evidence="1">The sequence shown here is derived from an EMBL/GenBank/DDBJ whole genome shotgun (WGS) entry which is preliminary data.</text>
</comment>
<protein>
    <submittedName>
        <fullName evidence="1">Diguanylate cyclase (GGDEF) domain-containing protein</fullName>
    </submittedName>
</protein>
<keyword evidence="2" id="KW-1185">Reference proteome</keyword>